<name>A0AAW1J153_POPJA</name>
<accession>A0AAW1J153</accession>
<evidence type="ECO:0000313" key="2">
    <source>
        <dbReference type="Proteomes" id="UP001458880"/>
    </source>
</evidence>
<gene>
    <name evidence="1" type="ORF">QE152_g31438</name>
</gene>
<sequence>MILGHGHLIFKPFPRANLDLDLDPNTGKCAVLILKGNEPKLDLIDVETANILWEHKFRSLNIEDLPVLGAVLKISLFWELSRILKLNSEDNELHGFRRELVIFVPNFEDHLDEDDKKDRLCISSRRFILLLVIFVPNFEDHLDEDDKKDRLCISSRRFILLFLGN</sequence>
<evidence type="ECO:0000313" key="1">
    <source>
        <dbReference type="EMBL" id="KAK9696665.1"/>
    </source>
</evidence>
<reference evidence="1 2" key="1">
    <citation type="journal article" date="2024" name="BMC Genomics">
        <title>De novo assembly and annotation of Popillia japonica's genome with initial clues to its potential as an invasive pest.</title>
        <authorList>
            <person name="Cucini C."/>
            <person name="Boschi S."/>
            <person name="Funari R."/>
            <person name="Cardaioli E."/>
            <person name="Iannotti N."/>
            <person name="Marturano G."/>
            <person name="Paoli F."/>
            <person name="Bruttini M."/>
            <person name="Carapelli A."/>
            <person name="Frati F."/>
            <person name="Nardi F."/>
        </authorList>
    </citation>
    <scope>NUCLEOTIDE SEQUENCE [LARGE SCALE GENOMIC DNA]</scope>
    <source>
        <strain evidence="1">DMR45628</strain>
    </source>
</reference>
<dbReference type="AlphaFoldDB" id="A0AAW1J153"/>
<dbReference type="Proteomes" id="UP001458880">
    <property type="component" value="Unassembled WGS sequence"/>
</dbReference>
<organism evidence="1 2">
    <name type="scientific">Popillia japonica</name>
    <name type="common">Japanese beetle</name>
    <dbReference type="NCBI Taxonomy" id="7064"/>
    <lineage>
        <taxon>Eukaryota</taxon>
        <taxon>Metazoa</taxon>
        <taxon>Ecdysozoa</taxon>
        <taxon>Arthropoda</taxon>
        <taxon>Hexapoda</taxon>
        <taxon>Insecta</taxon>
        <taxon>Pterygota</taxon>
        <taxon>Neoptera</taxon>
        <taxon>Endopterygota</taxon>
        <taxon>Coleoptera</taxon>
        <taxon>Polyphaga</taxon>
        <taxon>Scarabaeiformia</taxon>
        <taxon>Scarabaeidae</taxon>
        <taxon>Rutelinae</taxon>
        <taxon>Popillia</taxon>
    </lineage>
</organism>
<comment type="caution">
    <text evidence="1">The sequence shown here is derived from an EMBL/GenBank/DDBJ whole genome shotgun (WGS) entry which is preliminary data.</text>
</comment>
<protein>
    <submittedName>
        <fullName evidence="1">Uncharacterized protein</fullName>
    </submittedName>
</protein>
<proteinExistence type="predicted"/>
<keyword evidence="2" id="KW-1185">Reference proteome</keyword>
<dbReference type="EMBL" id="JASPKY010000444">
    <property type="protein sequence ID" value="KAK9696665.1"/>
    <property type="molecule type" value="Genomic_DNA"/>
</dbReference>